<feature type="domain" description="FAD dependent oxidoreductase" evidence="2">
    <location>
        <begin position="6"/>
        <end position="335"/>
    </location>
</feature>
<comment type="caution">
    <text evidence="3">The sequence shown here is derived from an EMBL/GenBank/DDBJ whole genome shotgun (WGS) entry which is preliminary data.</text>
</comment>
<dbReference type="InterPro" id="IPR006076">
    <property type="entry name" value="FAD-dep_OxRdtase"/>
</dbReference>
<dbReference type="SUPFAM" id="SSF51905">
    <property type="entry name" value="FAD/NAD(P)-binding domain"/>
    <property type="match status" value="1"/>
</dbReference>
<keyword evidence="1" id="KW-0560">Oxidoreductase</keyword>
<sequence>MNGPRVGVAGAGIAGTLLAWRLKLADRSLRVELVDTPSAERGATGVSGGLVRGYEPDPLQLDLAASTLAELRVSRLLRAWSGYQETGSAYLRADPADPSAMEHLERLLPGSARACAPGEAPFVAARHTVVERHAGFISPRRFRDEVLADFVRIGGDFVHGTVDAVHAEPGAVVSWLVDGERRCYDRCVLAAGPWTPALLPGDEYRTKLIQYGVYDATGTLPAPFVDAVTGLYGRPGPGNGVLLGVPSDAYDVDPTNLRPVPALLRRTSDLATRVFPELGLAGPRHVVVAADCYTAPPGLRLRPTAGAGTNLFTFTGGSGGAAKTALAAARHAADRLLHQSPVPA</sequence>
<dbReference type="InterPro" id="IPR036188">
    <property type="entry name" value="FAD/NAD-bd_sf"/>
</dbReference>
<evidence type="ECO:0000313" key="3">
    <source>
        <dbReference type="EMBL" id="MPY58087.1"/>
    </source>
</evidence>
<dbReference type="Gene3D" id="3.50.50.60">
    <property type="entry name" value="FAD/NAD(P)-binding domain"/>
    <property type="match status" value="1"/>
</dbReference>
<protein>
    <submittedName>
        <fullName evidence="3">FAD-binding oxidoreductase</fullName>
    </submittedName>
</protein>
<dbReference type="PANTHER" id="PTHR13847">
    <property type="entry name" value="SARCOSINE DEHYDROGENASE-RELATED"/>
    <property type="match status" value="1"/>
</dbReference>
<dbReference type="Proteomes" id="UP000400924">
    <property type="component" value="Unassembled WGS sequence"/>
</dbReference>
<dbReference type="EMBL" id="VJZC01000070">
    <property type="protein sequence ID" value="MPY58087.1"/>
    <property type="molecule type" value="Genomic_DNA"/>
</dbReference>
<dbReference type="GO" id="GO:0016491">
    <property type="term" value="F:oxidoreductase activity"/>
    <property type="evidence" value="ECO:0007669"/>
    <property type="project" value="UniProtKB-KW"/>
</dbReference>
<dbReference type="AlphaFoldDB" id="A0A5N8XFD1"/>
<dbReference type="Gene3D" id="3.30.9.10">
    <property type="entry name" value="D-Amino Acid Oxidase, subunit A, domain 2"/>
    <property type="match status" value="1"/>
</dbReference>
<keyword evidence="4" id="KW-1185">Reference proteome</keyword>
<evidence type="ECO:0000259" key="2">
    <source>
        <dbReference type="Pfam" id="PF01266"/>
    </source>
</evidence>
<name>A0A5N8XFD1_9ACTN</name>
<dbReference type="OrthoDB" id="4051954at2"/>
<dbReference type="RefSeq" id="WP_152771663.1">
    <property type="nucleotide sequence ID" value="NZ_VJZC01000070.1"/>
</dbReference>
<reference evidence="3 4" key="1">
    <citation type="submission" date="2019-07" db="EMBL/GenBank/DDBJ databases">
        <title>New species of Amycolatopsis and Streptomyces.</title>
        <authorList>
            <person name="Duangmal K."/>
            <person name="Teo W.F.A."/>
            <person name="Lipun K."/>
        </authorList>
    </citation>
    <scope>NUCLEOTIDE SEQUENCE [LARGE SCALE GENOMIC DNA]</scope>
    <source>
        <strain evidence="3 4">NBRC 106415</strain>
    </source>
</reference>
<evidence type="ECO:0000256" key="1">
    <source>
        <dbReference type="ARBA" id="ARBA00023002"/>
    </source>
</evidence>
<dbReference type="GO" id="GO:0005737">
    <property type="term" value="C:cytoplasm"/>
    <property type="evidence" value="ECO:0007669"/>
    <property type="project" value="TreeGrafter"/>
</dbReference>
<accession>A0A5N8XFD1</accession>
<gene>
    <name evidence="3" type="ORF">FNH08_13180</name>
</gene>
<organism evidence="3 4">
    <name type="scientific">Streptomyces spongiae</name>
    <dbReference type="NCBI Taxonomy" id="565072"/>
    <lineage>
        <taxon>Bacteria</taxon>
        <taxon>Bacillati</taxon>
        <taxon>Actinomycetota</taxon>
        <taxon>Actinomycetes</taxon>
        <taxon>Kitasatosporales</taxon>
        <taxon>Streptomycetaceae</taxon>
        <taxon>Streptomyces</taxon>
    </lineage>
</organism>
<dbReference type="PANTHER" id="PTHR13847:SF287">
    <property type="entry name" value="FAD-DEPENDENT OXIDOREDUCTASE DOMAIN-CONTAINING PROTEIN 1"/>
    <property type="match status" value="1"/>
</dbReference>
<proteinExistence type="predicted"/>
<evidence type="ECO:0000313" key="4">
    <source>
        <dbReference type="Proteomes" id="UP000400924"/>
    </source>
</evidence>
<dbReference type="Pfam" id="PF01266">
    <property type="entry name" value="DAO"/>
    <property type="match status" value="1"/>
</dbReference>